<feature type="site" description="Transition state stabilizer" evidence="6">
    <location>
        <position position="191"/>
    </location>
</feature>
<protein>
    <submittedName>
        <fullName evidence="10">Lyase</fullName>
    </submittedName>
</protein>
<dbReference type="GO" id="GO:0008311">
    <property type="term" value="F:double-stranded DNA 3'-5' DNA exonuclease activity"/>
    <property type="evidence" value="ECO:0007669"/>
    <property type="project" value="TreeGrafter"/>
</dbReference>
<dbReference type="GO" id="GO:0003677">
    <property type="term" value="F:DNA binding"/>
    <property type="evidence" value="ECO:0007669"/>
    <property type="project" value="InterPro"/>
</dbReference>
<feature type="binding site" evidence="5">
    <location>
        <position position="189"/>
    </location>
    <ligand>
        <name>Mg(2+)</name>
        <dbReference type="ChEBI" id="CHEBI:18420"/>
        <label>1</label>
    </ligand>
</feature>
<evidence type="ECO:0000256" key="6">
    <source>
        <dbReference type="PIRSR" id="PIRSR604808-3"/>
    </source>
</evidence>
<proteinExistence type="inferred from homology"/>
<feature type="binding site" evidence="5">
    <location>
        <position position="10"/>
    </location>
    <ligand>
        <name>Mg(2+)</name>
        <dbReference type="ChEBI" id="CHEBI:18420"/>
        <label>1</label>
    </ligand>
</feature>
<evidence type="ECO:0000256" key="1">
    <source>
        <dbReference type="ARBA" id="ARBA00007092"/>
    </source>
</evidence>
<sequence length="661" mass="73490">MVFLFLLSWNVAGLSTVVNRIHTSYSDGAKDGSGSSKPKKGLGGQCRVIARYFEKHGSPDIVCLQEAKIPRPQLTNRSEPGGCANVEGYESFWSCRLDDPSKGMNGVVTYAKKGTVISANAFALGDPKLDDQGRCVLTDHGSFCVFNVYVPASSGTHSVQDKMRFLQALRRAMKKQREVHKKAVILTGDLNISHGKLDVYWRDLVVHVNEILQQVRQHQHQSDATTSTTTPNSKDDIPTWKRQLAQAWPIIVETMKTKQVVPSQTQNVKTGEKFDKFRLQVTMNNPTRIIPLGKNYNVEEYCLHGYCFDEVKFYTDPETDEVQPTSQENAVSLSILQELMLKIAKVEWNDETLREIANSSDAGRSRPHPFREWLSQVLEEDDMVDTFRHYYPEAKARFTCWHQYTNKRYTNEGARIDYFLVDRSLLPYLEKGGPLRTGESFDVKLNDTPANNNLDSNAAEIDPLTEEAALAAANARGQFQMAAFEGGGIAEATQRALDTQFGPRHTGIVYTPPSFSDHVAVSLLLDDGSGKSDGDPGGHWRCKDWGNLVLQETDAVTKKAQPHKVQKSIASFFGSQAGTGNNKLSNKSTASKSSFKPKLPQKRPSIESFFKPKTADGSQNEAPNAIPKPEGKGAQTKASTTNNNRKKKKTAPSILNHFAKK</sequence>
<accession>A0A9N8DNJ6</accession>
<dbReference type="Proteomes" id="UP001153069">
    <property type="component" value="Unassembled WGS sequence"/>
</dbReference>
<dbReference type="GO" id="GO:0003906">
    <property type="term" value="F:DNA-(apurinic or apyrimidinic site) endonuclease activity"/>
    <property type="evidence" value="ECO:0007669"/>
    <property type="project" value="TreeGrafter"/>
</dbReference>
<feature type="compositionally biased region" description="Polar residues" evidence="7">
    <location>
        <begin position="216"/>
        <end position="232"/>
    </location>
</feature>
<feature type="compositionally biased region" description="Polar residues" evidence="7">
    <location>
        <begin position="574"/>
        <end position="594"/>
    </location>
</feature>
<dbReference type="EMBL" id="CAICTM010000236">
    <property type="protein sequence ID" value="CAB9505611.1"/>
    <property type="molecule type" value="Genomic_DNA"/>
</dbReference>
<dbReference type="GO" id="GO:0006284">
    <property type="term" value="P:base-excision repair"/>
    <property type="evidence" value="ECO:0007669"/>
    <property type="project" value="TreeGrafter"/>
</dbReference>
<comment type="caution">
    <text evidence="10">The sequence shown here is derived from an EMBL/GenBank/DDBJ whole genome shotgun (WGS) entry which is preliminary data.</text>
</comment>
<feature type="signal peptide" evidence="8">
    <location>
        <begin position="1"/>
        <end position="16"/>
    </location>
</feature>
<dbReference type="InterPro" id="IPR020847">
    <property type="entry name" value="AP_endonuclease_F1_BS"/>
</dbReference>
<feature type="site" description="Important for catalytic activity" evidence="6">
    <location>
        <position position="417"/>
    </location>
</feature>
<organism evidence="10 11">
    <name type="scientific">Seminavis robusta</name>
    <dbReference type="NCBI Taxonomy" id="568900"/>
    <lineage>
        <taxon>Eukaryota</taxon>
        <taxon>Sar</taxon>
        <taxon>Stramenopiles</taxon>
        <taxon>Ochrophyta</taxon>
        <taxon>Bacillariophyta</taxon>
        <taxon>Bacillariophyceae</taxon>
        <taxon>Bacillariophycidae</taxon>
        <taxon>Naviculales</taxon>
        <taxon>Naviculaceae</taxon>
        <taxon>Seminavis</taxon>
    </lineage>
</organism>
<dbReference type="PROSITE" id="PS00726">
    <property type="entry name" value="AP_NUCLEASE_F1_1"/>
    <property type="match status" value="1"/>
</dbReference>
<evidence type="ECO:0000313" key="11">
    <source>
        <dbReference type="Proteomes" id="UP001153069"/>
    </source>
</evidence>
<name>A0A9N8DNJ6_9STRA</name>
<dbReference type="Gene3D" id="3.60.10.10">
    <property type="entry name" value="Endonuclease/exonuclease/phosphatase"/>
    <property type="match status" value="2"/>
</dbReference>
<dbReference type="GO" id="GO:0016829">
    <property type="term" value="F:lyase activity"/>
    <property type="evidence" value="ECO:0007669"/>
    <property type="project" value="UniProtKB-KW"/>
</dbReference>
<dbReference type="PANTHER" id="PTHR22748">
    <property type="entry name" value="AP ENDONUCLEASE"/>
    <property type="match status" value="1"/>
</dbReference>
<evidence type="ECO:0000256" key="3">
    <source>
        <dbReference type="ARBA" id="ARBA00022801"/>
    </source>
</evidence>
<dbReference type="InterPro" id="IPR036691">
    <property type="entry name" value="Endo/exonu/phosph_ase_sf"/>
</dbReference>
<keyword evidence="4 5" id="KW-0460">Magnesium</keyword>
<feature type="binding site" evidence="5">
    <location>
        <position position="191"/>
    </location>
    <ligand>
        <name>Mg(2+)</name>
        <dbReference type="ChEBI" id="CHEBI:18420"/>
        <label>1</label>
    </ligand>
</feature>
<comment type="similarity">
    <text evidence="1">Belongs to the DNA repair enzymes AP/ExoA family.</text>
</comment>
<comment type="cofactor">
    <cofactor evidence="5">
        <name>Mg(2+)</name>
        <dbReference type="ChEBI" id="CHEBI:18420"/>
    </cofactor>
    <cofactor evidence="5">
        <name>Mn(2+)</name>
        <dbReference type="ChEBI" id="CHEBI:29035"/>
    </cofactor>
    <text evidence="5">Probably binds two magnesium or manganese ions per subunit.</text>
</comment>
<dbReference type="InterPro" id="IPR004808">
    <property type="entry name" value="AP_endonuc_1"/>
</dbReference>
<reference evidence="10" key="1">
    <citation type="submission" date="2020-06" db="EMBL/GenBank/DDBJ databases">
        <authorList>
            <consortium name="Plant Systems Biology data submission"/>
        </authorList>
    </citation>
    <scope>NUCLEOTIDE SEQUENCE</scope>
    <source>
        <strain evidence="10">D6</strain>
    </source>
</reference>
<evidence type="ECO:0000256" key="5">
    <source>
        <dbReference type="PIRSR" id="PIRSR604808-2"/>
    </source>
</evidence>
<feature type="binding site" evidence="5">
    <location>
        <position position="66"/>
    </location>
    <ligand>
        <name>Mg(2+)</name>
        <dbReference type="ChEBI" id="CHEBI:18420"/>
        <label>1</label>
    </ligand>
</feature>
<dbReference type="PROSITE" id="PS51435">
    <property type="entry name" value="AP_NUCLEASE_F1_4"/>
    <property type="match status" value="1"/>
</dbReference>
<keyword evidence="2 5" id="KW-0479">Metal-binding</keyword>
<keyword evidence="10" id="KW-0456">Lyase</keyword>
<dbReference type="GO" id="GO:0008081">
    <property type="term" value="F:phosphoric diester hydrolase activity"/>
    <property type="evidence" value="ECO:0007669"/>
    <property type="project" value="TreeGrafter"/>
</dbReference>
<keyword evidence="3" id="KW-0378">Hydrolase</keyword>
<dbReference type="GO" id="GO:0005634">
    <property type="term" value="C:nucleus"/>
    <property type="evidence" value="ECO:0007669"/>
    <property type="project" value="TreeGrafter"/>
</dbReference>
<dbReference type="AlphaFoldDB" id="A0A9N8DNJ6"/>
<evidence type="ECO:0000256" key="8">
    <source>
        <dbReference type="SAM" id="SignalP"/>
    </source>
</evidence>
<evidence type="ECO:0000256" key="2">
    <source>
        <dbReference type="ARBA" id="ARBA00022723"/>
    </source>
</evidence>
<feature type="region of interest" description="Disordered" evidence="7">
    <location>
        <begin position="574"/>
        <end position="661"/>
    </location>
</feature>
<keyword evidence="5" id="KW-0464">Manganese</keyword>
<gene>
    <name evidence="10" type="ORF">SEMRO_237_G095280.1</name>
</gene>
<dbReference type="GO" id="GO:0046872">
    <property type="term" value="F:metal ion binding"/>
    <property type="evidence" value="ECO:0007669"/>
    <property type="project" value="UniProtKB-KW"/>
</dbReference>
<evidence type="ECO:0000259" key="9">
    <source>
        <dbReference type="Pfam" id="PF03372"/>
    </source>
</evidence>
<keyword evidence="11" id="KW-1185">Reference proteome</keyword>
<dbReference type="InterPro" id="IPR005135">
    <property type="entry name" value="Endo/exonuclease/phosphatase"/>
</dbReference>
<dbReference type="PANTHER" id="PTHR22748:SF4">
    <property type="entry name" value="DNA-(APURINIC OR APYRIMIDINIC SITE) ENDONUCLEASE 2"/>
    <property type="match status" value="1"/>
</dbReference>
<feature type="domain" description="Endonuclease/exonuclease/phosphatase" evidence="9">
    <location>
        <begin position="7"/>
        <end position="203"/>
    </location>
</feature>
<feature type="region of interest" description="Disordered" evidence="7">
    <location>
        <begin position="216"/>
        <end position="238"/>
    </location>
</feature>
<evidence type="ECO:0000256" key="4">
    <source>
        <dbReference type="ARBA" id="ARBA00022842"/>
    </source>
</evidence>
<evidence type="ECO:0000313" key="10">
    <source>
        <dbReference type="EMBL" id="CAB9505611.1"/>
    </source>
</evidence>
<dbReference type="OrthoDB" id="391817at2759"/>
<evidence type="ECO:0000256" key="7">
    <source>
        <dbReference type="SAM" id="MobiDB-lite"/>
    </source>
</evidence>
<dbReference type="Pfam" id="PF03372">
    <property type="entry name" value="Exo_endo_phos"/>
    <property type="match status" value="1"/>
</dbReference>
<dbReference type="SUPFAM" id="SSF56219">
    <property type="entry name" value="DNase I-like"/>
    <property type="match status" value="1"/>
</dbReference>
<feature type="chain" id="PRO_5040119074" evidence="8">
    <location>
        <begin position="17"/>
        <end position="661"/>
    </location>
</feature>
<keyword evidence="8" id="KW-0732">Signal</keyword>